<gene>
    <name evidence="3" type="primary">yffB</name>
    <name evidence="3" type="ORF">HCR_05960</name>
</gene>
<keyword evidence="4" id="KW-1185">Reference proteome</keyword>
<organism evidence="3 4">
    <name type="scientific">Hydrogenimonas cancrithermarum</name>
    <dbReference type="NCBI Taxonomy" id="2993563"/>
    <lineage>
        <taxon>Bacteria</taxon>
        <taxon>Pseudomonadati</taxon>
        <taxon>Campylobacterota</taxon>
        <taxon>Epsilonproteobacteria</taxon>
        <taxon>Campylobacterales</taxon>
        <taxon>Hydrogenimonadaceae</taxon>
        <taxon>Hydrogenimonas</taxon>
    </lineage>
</organism>
<evidence type="ECO:0000256" key="1">
    <source>
        <dbReference type="ARBA" id="ARBA00007198"/>
    </source>
</evidence>
<dbReference type="PANTHER" id="PTHR30041">
    <property type="entry name" value="ARSENATE REDUCTASE"/>
    <property type="match status" value="1"/>
</dbReference>
<evidence type="ECO:0000256" key="2">
    <source>
        <dbReference type="PROSITE-ProRule" id="PRU01282"/>
    </source>
</evidence>
<dbReference type="EMBL" id="AP027370">
    <property type="protein sequence ID" value="BDY12284.1"/>
    <property type="molecule type" value="Genomic_DNA"/>
</dbReference>
<dbReference type="SUPFAM" id="SSF52833">
    <property type="entry name" value="Thioredoxin-like"/>
    <property type="match status" value="1"/>
</dbReference>
<evidence type="ECO:0000313" key="3">
    <source>
        <dbReference type="EMBL" id="BDY12284.1"/>
    </source>
</evidence>
<comment type="similarity">
    <text evidence="1 2">Belongs to the ArsC family.</text>
</comment>
<reference evidence="3 4" key="1">
    <citation type="submission" date="2023-03" db="EMBL/GenBank/DDBJ databases">
        <title>Description of Hydrogenimonas sp. ISO32.</title>
        <authorList>
            <person name="Mino S."/>
            <person name="Fukazawa S."/>
            <person name="Sawabe T."/>
        </authorList>
    </citation>
    <scope>NUCLEOTIDE SEQUENCE [LARGE SCALE GENOMIC DNA]</scope>
    <source>
        <strain evidence="3 4">ISO32</strain>
    </source>
</reference>
<protein>
    <submittedName>
        <fullName evidence="3">Arsenate reductase</fullName>
    </submittedName>
</protein>
<evidence type="ECO:0000313" key="4">
    <source>
        <dbReference type="Proteomes" id="UP001321445"/>
    </source>
</evidence>
<name>A0ABN6WU49_9BACT</name>
<dbReference type="PROSITE" id="PS51353">
    <property type="entry name" value="ARSC"/>
    <property type="match status" value="1"/>
</dbReference>
<dbReference type="Gene3D" id="3.40.30.10">
    <property type="entry name" value="Glutaredoxin"/>
    <property type="match status" value="1"/>
</dbReference>
<dbReference type="RefSeq" id="WP_286337485.1">
    <property type="nucleotide sequence ID" value="NZ_AP027370.1"/>
</dbReference>
<sequence length="114" mass="13350">MIRLYGIKTCDSVRKAVKFLKARNIDFEMVDFRNTPVGCDTIDRWLERVPVAKLFNTRGTTYRTLNLKSLALDDAAKRAWLCKENMLIKRPVVETDDGEVIVGYDENRYKEIFR</sequence>
<dbReference type="CDD" id="cd02977">
    <property type="entry name" value="ArsC_family"/>
    <property type="match status" value="1"/>
</dbReference>
<dbReference type="PANTHER" id="PTHR30041:SF8">
    <property type="entry name" value="PROTEIN YFFB"/>
    <property type="match status" value="1"/>
</dbReference>
<dbReference type="Pfam" id="PF03960">
    <property type="entry name" value="ArsC"/>
    <property type="match status" value="1"/>
</dbReference>
<dbReference type="NCBIfam" id="TIGR01617">
    <property type="entry name" value="arsC_related"/>
    <property type="match status" value="1"/>
</dbReference>
<accession>A0ABN6WU49</accession>
<dbReference type="InterPro" id="IPR036249">
    <property type="entry name" value="Thioredoxin-like_sf"/>
</dbReference>
<proteinExistence type="inferred from homology"/>
<dbReference type="InterPro" id="IPR006504">
    <property type="entry name" value="Tscrpt_reg_Spx/MgsR"/>
</dbReference>
<dbReference type="InterPro" id="IPR006660">
    <property type="entry name" value="Arsenate_reductase-like"/>
</dbReference>
<dbReference type="Proteomes" id="UP001321445">
    <property type="component" value="Chromosome"/>
</dbReference>